<feature type="compositionally biased region" description="Low complexity" evidence="1">
    <location>
        <begin position="361"/>
        <end position="380"/>
    </location>
</feature>
<feature type="region of interest" description="Disordered" evidence="1">
    <location>
        <begin position="61"/>
        <end position="82"/>
    </location>
</feature>
<feature type="domain" description="DUF4378" evidence="2">
    <location>
        <begin position="668"/>
        <end position="814"/>
    </location>
</feature>
<dbReference type="AlphaFoldDB" id="A0AAV0H9X5"/>
<evidence type="ECO:0000256" key="1">
    <source>
        <dbReference type="SAM" id="MobiDB-lite"/>
    </source>
</evidence>
<dbReference type="PANTHER" id="PTHR21726">
    <property type="entry name" value="PHOSPHATIDYLINOSITOL N-ACETYLGLUCOSAMINYLTRANSFERASE SUBUNIT P DOWN SYNDROME CRITICAL REGION PROTEIN 5 -RELATED"/>
    <property type="match status" value="1"/>
</dbReference>
<feature type="domain" description="DUF3741" evidence="3">
    <location>
        <begin position="78"/>
        <end position="107"/>
    </location>
</feature>
<feature type="compositionally biased region" description="Polar residues" evidence="1">
    <location>
        <begin position="501"/>
        <end position="522"/>
    </location>
</feature>
<feature type="region of interest" description="Disordered" evidence="1">
    <location>
        <begin position="232"/>
        <end position="410"/>
    </location>
</feature>
<dbReference type="PANTHER" id="PTHR21726:SF57">
    <property type="entry name" value="SERINE-RICH ADHESIN FOR PLATELETS-LIKE PROTEIN"/>
    <property type="match status" value="1"/>
</dbReference>
<feature type="compositionally biased region" description="Polar residues" evidence="1">
    <location>
        <begin position="607"/>
        <end position="620"/>
    </location>
</feature>
<dbReference type="Pfam" id="PF14383">
    <property type="entry name" value="VARLMGL"/>
    <property type="match status" value="1"/>
</dbReference>
<name>A0AAV0H9X5_9ROSI</name>
<protein>
    <recommendedName>
        <fullName evidence="6">DUF4378 domain-containing protein</fullName>
    </recommendedName>
</protein>
<dbReference type="EMBL" id="CAMGYJ010000002">
    <property type="protein sequence ID" value="CAI0381808.1"/>
    <property type="molecule type" value="Genomic_DNA"/>
</dbReference>
<evidence type="ECO:0000313" key="5">
    <source>
        <dbReference type="Proteomes" id="UP001154282"/>
    </source>
</evidence>
<evidence type="ECO:0000259" key="3">
    <source>
        <dbReference type="Pfam" id="PF14383"/>
    </source>
</evidence>
<proteinExistence type="predicted"/>
<evidence type="ECO:0000259" key="2">
    <source>
        <dbReference type="Pfam" id="PF14309"/>
    </source>
</evidence>
<feature type="compositionally biased region" description="Low complexity" evidence="1">
    <location>
        <begin position="261"/>
        <end position="271"/>
    </location>
</feature>
<keyword evidence="5" id="KW-1185">Reference proteome</keyword>
<feature type="region of interest" description="Disordered" evidence="1">
    <location>
        <begin position="497"/>
        <end position="522"/>
    </location>
</feature>
<accession>A0AAV0H9X5</accession>
<dbReference type="Pfam" id="PF14309">
    <property type="entry name" value="DUF4378"/>
    <property type="match status" value="1"/>
</dbReference>
<feature type="compositionally biased region" description="Polar residues" evidence="1">
    <location>
        <begin position="393"/>
        <end position="408"/>
    </location>
</feature>
<dbReference type="InterPro" id="IPR025486">
    <property type="entry name" value="DUF4378"/>
</dbReference>
<comment type="caution">
    <text evidence="4">The sequence shown here is derived from an EMBL/GenBank/DDBJ whole genome shotgun (WGS) entry which is preliminary data.</text>
</comment>
<feature type="region of interest" description="Disordered" evidence="1">
    <location>
        <begin position="543"/>
        <end position="626"/>
    </location>
</feature>
<organism evidence="4 5">
    <name type="scientific">Linum tenue</name>
    <dbReference type="NCBI Taxonomy" id="586396"/>
    <lineage>
        <taxon>Eukaryota</taxon>
        <taxon>Viridiplantae</taxon>
        <taxon>Streptophyta</taxon>
        <taxon>Embryophyta</taxon>
        <taxon>Tracheophyta</taxon>
        <taxon>Spermatophyta</taxon>
        <taxon>Magnoliopsida</taxon>
        <taxon>eudicotyledons</taxon>
        <taxon>Gunneridae</taxon>
        <taxon>Pentapetalae</taxon>
        <taxon>rosids</taxon>
        <taxon>fabids</taxon>
        <taxon>Malpighiales</taxon>
        <taxon>Linaceae</taxon>
        <taxon>Linum</taxon>
    </lineage>
</organism>
<evidence type="ECO:0000313" key="4">
    <source>
        <dbReference type="EMBL" id="CAI0381808.1"/>
    </source>
</evidence>
<evidence type="ECO:0008006" key="6">
    <source>
        <dbReference type="Google" id="ProtNLM"/>
    </source>
</evidence>
<feature type="compositionally biased region" description="Polar residues" evidence="1">
    <location>
        <begin position="346"/>
        <end position="357"/>
    </location>
</feature>
<dbReference type="Proteomes" id="UP001154282">
    <property type="component" value="Unassembled WGS sequence"/>
</dbReference>
<dbReference type="InterPro" id="IPR032795">
    <property type="entry name" value="DUF3741-assoc"/>
</dbReference>
<feature type="compositionally biased region" description="Low complexity" evidence="1">
    <location>
        <begin position="65"/>
        <end position="82"/>
    </location>
</feature>
<feature type="compositionally biased region" description="Low complexity" evidence="1">
    <location>
        <begin position="590"/>
        <end position="606"/>
    </location>
</feature>
<reference evidence="4" key="1">
    <citation type="submission" date="2022-08" db="EMBL/GenBank/DDBJ databases">
        <authorList>
            <person name="Gutierrez-Valencia J."/>
        </authorList>
    </citation>
    <scope>NUCLEOTIDE SEQUENCE</scope>
</reference>
<sequence length="822" mass="90686">MEAERKRSKGGFFHMFDWNGKKSRKKLFPNNSELAEGIKPWKENVERGPKLQLHTIEFEDRRGNASTKASSSDLSCASSVTSDDAYGTRPASVVARLMGLDSMPTTSALTEPSSNQQLQPRIVRNSQYSPMDFLSVSGRMEMHHWRESRQPIERFQTETLPPRSAKSIPVTHHRLLSPIKCPGFISSKDVASIAEAAAKIMEASPRAVNNTTRVPSIGSPSVPMRIRDLKQKMEAAHRVSKPGTSSELGRNLKGQRRDESNSGSSLAGSSSFRKPPKASPEIARTKGKLVQQRPDGSSTRSNNSRIKPKEKNEMKSQQSMQRSVHKKAIENRSNVLKQNNQKQNNTLSRKGTSTSKQGGIAAARASSGSSGSNRTVSTVSMNSEKEKRKAFSQKKQTINGDPPSNSGAAATRLYNKDSRAINCKIAADECTKNTGNEKNSLDVVSFTFTSPMVRNNMSRSSLSSDGSTRNNIGLSMIGGDELGVLLERKLRELTDKMESGSLKSAPSVNVMSDTSSAAEQNVSELSLDKVELHKADGEWLSEEKLPLKSHHERQYQQSEEPEEHSCTSSYIERGKELGSQSPSYTEWIPDQSCSDSQGSDQLCSSSAQAPTTLNSASTNRTQDDEELETELTDSATSSISIASHPRHTTSLILPATTTKHNNDPSNWELDYVSHILYSAEMNLEDLALSCSPSKIISPNLFEHEESNSSRSHDELSSKLDRKVMFDCVGEFLDYKCRQRSWGELRGVLLERKGWLAKELHKEILGWKTMGDMMVDELVDGDMSCGDGKWVDFGVEAFEEGAETADGILGEFIDELVCDLLIL</sequence>
<gene>
    <name evidence="4" type="ORF">LITE_LOCUS3307</name>
</gene>
<feature type="compositionally biased region" description="Polar residues" evidence="1">
    <location>
        <begin position="294"/>
        <end position="305"/>
    </location>
</feature>